<evidence type="ECO:0000256" key="1">
    <source>
        <dbReference type="ARBA" id="ARBA00004186"/>
    </source>
</evidence>
<keyword evidence="6" id="KW-0498">Mitosis</keyword>
<dbReference type="GO" id="GO:0070652">
    <property type="term" value="C:HAUS complex"/>
    <property type="evidence" value="ECO:0007669"/>
    <property type="project" value="InterPro"/>
</dbReference>
<gene>
    <name evidence="11" type="ORF">SeLEV6574_g05261</name>
    <name evidence="10" type="ORF">SeMB42_g05593</name>
</gene>
<evidence type="ECO:0000313" key="10">
    <source>
        <dbReference type="EMBL" id="TPX41380.1"/>
    </source>
</evidence>
<evidence type="ECO:0000256" key="5">
    <source>
        <dbReference type="ARBA" id="ARBA00022701"/>
    </source>
</evidence>
<evidence type="ECO:0000256" key="8">
    <source>
        <dbReference type="ARBA" id="ARBA00023212"/>
    </source>
</evidence>
<evidence type="ECO:0000256" key="2">
    <source>
        <dbReference type="ARBA" id="ARBA00005479"/>
    </source>
</evidence>
<dbReference type="GO" id="GO:0051225">
    <property type="term" value="P:spindle assembly"/>
    <property type="evidence" value="ECO:0007669"/>
    <property type="project" value="InterPro"/>
</dbReference>
<keyword evidence="4" id="KW-0132">Cell division</keyword>
<dbReference type="STRING" id="286115.A0A507CVA9"/>
<evidence type="ECO:0000256" key="7">
    <source>
        <dbReference type="ARBA" id="ARBA00023054"/>
    </source>
</evidence>
<dbReference type="Pfam" id="PF25762">
    <property type="entry name" value="HAUS1"/>
    <property type="match status" value="1"/>
</dbReference>
<comment type="subcellular location">
    <subcellularLocation>
        <location evidence="1">Cytoplasm</location>
        <location evidence="1">Cytoskeleton</location>
        <location evidence="1">Spindle</location>
    </subcellularLocation>
</comment>
<dbReference type="OrthoDB" id="5372507at2759"/>
<dbReference type="VEuPathDB" id="FungiDB:SeMB42_g05593"/>
<evidence type="ECO:0000313" key="12">
    <source>
        <dbReference type="Proteomes" id="UP000317494"/>
    </source>
</evidence>
<dbReference type="GO" id="GO:0051301">
    <property type="term" value="P:cell division"/>
    <property type="evidence" value="ECO:0007669"/>
    <property type="project" value="UniProtKB-KW"/>
</dbReference>
<evidence type="ECO:0000313" key="11">
    <source>
        <dbReference type="EMBL" id="TPX43065.1"/>
    </source>
</evidence>
<dbReference type="EMBL" id="QEAM01000241">
    <property type="protein sequence ID" value="TPX43065.1"/>
    <property type="molecule type" value="Genomic_DNA"/>
</dbReference>
<comment type="similarity">
    <text evidence="2">Belongs to the HAUS1 family.</text>
</comment>
<dbReference type="GO" id="GO:0005819">
    <property type="term" value="C:spindle"/>
    <property type="evidence" value="ECO:0007669"/>
    <property type="project" value="UniProtKB-SubCell"/>
</dbReference>
<keyword evidence="3" id="KW-0963">Cytoplasm</keyword>
<dbReference type="PANTHER" id="PTHR31570">
    <property type="entry name" value="HAUS AUGMIN-LIKE COMPLEX SUBUNIT 1"/>
    <property type="match status" value="1"/>
</dbReference>
<name>A0A507CVA9_9FUNG</name>
<organism evidence="11 13">
    <name type="scientific">Synchytrium endobioticum</name>
    <dbReference type="NCBI Taxonomy" id="286115"/>
    <lineage>
        <taxon>Eukaryota</taxon>
        <taxon>Fungi</taxon>
        <taxon>Fungi incertae sedis</taxon>
        <taxon>Chytridiomycota</taxon>
        <taxon>Chytridiomycota incertae sedis</taxon>
        <taxon>Chytridiomycetes</taxon>
        <taxon>Synchytriales</taxon>
        <taxon>Synchytriaceae</taxon>
        <taxon>Synchytrium</taxon>
    </lineage>
</organism>
<dbReference type="PANTHER" id="PTHR31570:SF1">
    <property type="entry name" value="HAUS AUGMIN-LIKE COMPLEX SUBUNIT 1"/>
    <property type="match status" value="1"/>
</dbReference>
<evidence type="ECO:0000256" key="4">
    <source>
        <dbReference type="ARBA" id="ARBA00022618"/>
    </source>
</evidence>
<dbReference type="EMBL" id="QEAN01000273">
    <property type="protein sequence ID" value="TPX41380.1"/>
    <property type="molecule type" value="Genomic_DNA"/>
</dbReference>
<keyword evidence="7" id="KW-0175">Coiled coil</keyword>
<evidence type="ECO:0000256" key="9">
    <source>
        <dbReference type="ARBA" id="ARBA00023306"/>
    </source>
</evidence>
<reference evidence="12 13" key="1">
    <citation type="journal article" date="2019" name="Sci. Rep.">
        <title>Comparative genomics of chytrid fungi reveal insights into the obligate biotrophic and pathogenic lifestyle of Synchytrium endobioticum.</title>
        <authorList>
            <person name="van de Vossenberg B.T.L.H."/>
            <person name="Warris S."/>
            <person name="Nguyen H.D.T."/>
            <person name="van Gent-Pelzer M.P.E."/>
            <person name="Joly D.L."/>
            <person name="van de Geest H.C."/>
            <person name="Bonants P.J.M."/>
            <person name="Smith D.S."/>
            <person name="Levesque C.A."/>
            <person name="van der Lee T.A.J."/>
        </authorList>
    </citation>
    <scope>NUCLEOTIDE SEQUENCE [LARGE SCALE GENOMIC DNA]</scope>
    <source>
        <strain evidence="11 13">LEV6574</strain>
        <strain evidence="10 12">MB42</strain>
    </source>
</reference>
<protein>
    <submittedName>
        <fullName evidence="11">Uncharacterized protein</fullName>
    </submittedName>
</protein>
<keyword evidence="12" id="KW-1185">Reference proteome</keyword>
<sequence>MITSNASDKEALGMLSEHHVQSTSAMEHLRLAGSRLSNILHDATVDPSKFSKQALNNLDTLASLASTLELPDVQQGSYQTALFELMVEEDEHIDSVHHLTRLRDDLQKNVASLEADTNFLNRWTKSHEAKREIEEHVASTWDQNAIVLQQKSEEYMERLNVLQGEWTADKEAIRWPVLEELEREFDCIQEAYEDDVRLLKSYQDLPPDLTLARIKLSEREVELASLIETKTKLLDDLFQ</sequence>
<evidence type="ECO:0000256" key="6">
    <source>
        <dbReference type="ARBA" id="ARBA00022776"/>
    </source>
</evidence>
<dbReference type="InterPro" id="IPR026243">
    <property type="entry name" value="HAUS1"/>
</dbReference>
<dbReference type="GO" id="GO:0005874">
    <property type="term" value="C:microtubule"/>
    <property type="evidence" value="ECO:0007669"/>
    <property type="project" value="UniProtKB-KW"/>
</dbReference>
<proteinExistence type="inferred from homology"/>
<evidence type="ECO:0000256" key="3">
    <source>
        <dbReference type="ARBA" id="ARBA00022490"/>
    </source>
</evidence>
<accession>A0A507CVA9</accession>
<keyword evidence="9" id="KW-0131">Cell cycle</keyword>
<keyword evidence="5" id="KW-0493">Microtubule</keyword>
<dbReference type="GO" id="GO:0005829">
    <property type="term" value="C:cytosol"/>
    <property type="evidence" value="ECO:0007669"/>
    <property type="project" value="TreeGrafter"/>
</dbReference>
<dbReference type="AlphaFoldDB" id="A0A507CVA9"/>
<dbReference type="Proteomes" id="UP000317494">
    <property type="component" value="Unassembled WGS sequence"/>
</dbReference>
<evidence type="ECO:0000313" key="13">
    <source>
        <dbReference type="Proteomes" id="UP000320475"/>
    </source>
</evidence>
<comment type="caution">
    <text evidence="11">The sequence shown here is derived from an EMBL/GenBank/DDBJ whole genome shotgun (WGS) entry which is preliminary data.</text>
</comment>
<keyword evidence="8" id="KW-0206">Cytoskeleton</keyword>
<dbReference type="Proteomes" id="UP000320475">
    <property type="component" value="Unassembled WGS sequence"/>
</dbReference>